<feature type="compositionally biased region" description="Polar residues" evidence="1">
    <location>
        <begin position="863"/>
        <end position="878"/>
    </location>
</feature>
<name>A0A395MKQ9_9HYPO</name>
<dbReference type="AlphaFoldDB" id="A0A395MKQ9"/>
<feature type="compositionally biased region" description="Acidic residues" evidence="1">
    <location>
        <begin position="687"/>
        <end position="697"/>
    </location>
</feature>
<proteinExistence type="predicted"/>
<evidence type="ECO:0000256" key="1">
    <source>
        <dbReference type="SAM" id="MobiDB-lite"/>
    </source>
</evidence>
<dbReference type="Proteomes" id="UP000265631">
    <property type="component" value="Unassembled WGS sequence"/>
</dbReference>
<feature type="region of interest" description="Disordered" evidence="1">
    <location>
        <begin position="749"/>
        <end position="896"/>
    </location>
</feature>
<sequence>MAASWKLALKHIDDDENDGSADGSDTSSYGSDIAFDKKCIPECCVIENVHDDVYVEHNRSKDFINPSFTSSLFAVAKLYLMYLGPMRGQNTFDMPVLPSGYREMLESLVTQHFLDEVSSYDEIDEVDIVRGKVNRTHSRGYRSYGEAIRKIGLGMYGTERGAQNGKGEGVFQVCVIIDYEINHALYLKPLPTVVSGVDRKFPYMGRVAAVPTRHIIMALLVARRSLPRHRTIMSWDRYELGQKNIFYDEKLHLFNAKFLPSHVERVRQFTLDFSCALGGATDPSRLSNHNLQALTNGLNSEPALKAAQKAQREAVNIINGGYNEHKWAKFFEIHFFTVLSDSLSVSKEDSRRISRNKYFYDGIKRETDEMWTLFDGANGLGSFESMKRPKPDHAFFLPIYHSANKAGIPTISDPEARQWNQVQGPLGSEPFSWSTLKKLNEFGLQPTPRRIFDQQPLEADLKCYPWRPTLRRAPGTCATHSGHDNRRITGYHLAYALREGLRCTVLQEEHQRSNDQKTLQMILDNLHTWAMREFKPLISTYIDQWKYVHCHPSLDFKNSHDMLVRSKNNRDKTIEERRAILPIVQDLLEDHTTMELDGLSHQKVTPLLLGLFMHRICSSEREFIAKEVDRAVEDKLKVLNVNRPHKTRESSFTPSQNAASSLATGLLNNERPASTPRSSPATPILSVDDDDPNDPDWGDSQHPSSANNQVSDASAEASDGEVSVAQSSDYEFSKQSSVVWCAPEDVETPCATPCQSSIPERPKTHGRRGSPYSPGATSGSAENTPRPDSLFGHLTSNNVPKSPASPLRSQRQRILKPRTPSGSPVFAGRSPPRQANWYPGRLFGQPQPSNSPIPRQSRHASEQESLIQPESGENNSYIDLTKDSQDESDTPQLARY</sequence>
<comment type="caution">
    <text evidence="2">The sequence shown here is derived from an EMBL/GenBank/DDBJ whole genome shotgun (WGS) entry which is preliminary data.</text>
</comment>
<evidence type="ECO:0000313" key="3">
    <source>
        <dbReference type="Proteomes" id="UP000265631"/>
    </source>
</evidence>
<feature type="compositionally biased region" description="Low complexity" evidence="1">
    <location>
        <begin position="671"/>
        <end position="683"/>
    </location>
</feature>
<reference evidence="2 3" key="1">
    <citation type="journal article" date="2018" name="PLoS Pathog.">
        <title>Evolution of structural diversity of trichothecenes, a family of toxins produced by plant pathogenic and entomopathogenic fungi.</title>
        <authorList>
            <person name="Proctor R.H."/>
            <person name="McCormick S.P."/>
            <person name="Kim H.S."/>
            <person name="Cardoza R.E."/>
            <person name="Stanley A.M."/>
            <person name="Lindo L."/>
            <person name="Kelly A."/>
            <person name="Brown D.W."/>
            <person name="Lee T."/>
            <person name="Vaughan M.M."/>
            <person name="Alexander N.J."/>
            <person name="Busman M."/>
            <person name="Gutierrez S."/>
        </authorList>
    </citation>
    <scope>NUCLEOTIDE SEQUENCE [LARGE SCALE GENOMIC DNA]</scope>
    <source>
        <strain evidence="2 3">NRRL 13405</strain>
    </source>
</reference>
<dbReference type="STRING" id="2594813.A0A395MKQ9"/>
<evidence type="ECO:0000313" key="2">
    <source>
        <dbReference type="EMBL" id="RFN48494.1"/>
    </source>
</evidence>
<accession>A0A395MKQ9</accession>
<gene>
    <name evidence="2" type="ORF">FIE12Z_7240</name>
</gene>
<feature type="compositionally biased region" description="Polar residues" evidence="1">
    <location>
        <begin position="701"/>
        <end position="712"/>
    </location>
</feature>
<dbReference type="EMBL" id="PXXK01000207">
    <property type="protein sequence ID" value="RFN48494.1"/>
    <property type="molecule type" value="Genomic_DNA"/>
</dbReference>
<keyword evidence="3" id="KW-1185">Reference proteome</keyword>
<organism evidence="2 3">
    <name type="scientific">Fusarium flagelliforme</name>
    <dbReference type="NCBI Taxonomy" id="2675880"/>
    <lineage>
        <taxon>Eukaryota</taxon>
        <taxon>Fungi</taxon>
        <taxon>Dikarya</taxon>
        <taxon>Ascomycota</taxon>
        <taxon>Pezizomycotina</taxon>
        <taxon>Sordariomycetes</taxon>
        <taxon>Hypocreomycetidae</taxon>
        <taxon>Hypocreales</taxon>
        <taxon>Nectriaceae</taxon>
        <taxon>Fusarium</taxon>
        <taxon>Fusarium incarnatum-equiseti species complex</taxon>
    </lineage>
</organism>
<feature type="region of interest" description="Disordered" evidence="1">
    <location>
        <begin position="668"/>
        <end position="728"/>
    </location>
</feature>
<protein>
    <submittedName>
        <fullName evidence="2">Uncharacterized protein</fullName>
    </submittedName>
</protein>